<dbReference type="EMBL" id="BAAASD010000011">
    <property type="protein sequence ID" value="GAA2343862.1"/>
    <property type="molecule type" value="Genomic_DNA"/>
</dbReference>
<keyword evidence="2" id="KW-1185">Reference proteome</keyword>
<organism evidence="1 2">
    <name type="scientific">Streptomyces cuspidosporus</name>
    <dbReference type="NCBI Taxonomy" id="66882"/>
    <lineage>
        <taxon>Bacteria</taxon>
        <taxon>Bacillati</taxon>
        <taxon>Actinomycetota</taxon>
        <taxon>Actinomycetes</taxon>
        <taxon>Kitasatosporales</taxon>
        <taxon>Streptomycetaceae</taxon>
        <taxon>Streptomyces</taxon>
    </lineage>
</organism>
<accession>A0ABN3G480</accession>
<reference evidence="1 2" key="1">
    <citation type="journal article" date="2019" name="Int. J. Syst. Evol. Microbiol.">
        <title>The Global Catalogue of Microorganisms (GCM) 10K type strain sequencing project: providing services to taxonomists for standard genome sequencing and annotation.</title>
        <authorList>
            <consortium name="The Broad Institute Genomics Platform"/>
            <consortium name="The Broad Institute Genome Sequencing Center for Infectious Disease"/>
            <person name="Wu L."/>
            <person name="Ma J."/>
        </authorList>
    </citation>
    <scope>NUCLEOTIDE SEQUENCE [LARGE SCALE GENOMIC DNA]</scope>
    <source>
        <strain evidence="1 2">JCM 4316</strain>
    </source>
</reference>
<dbReference type="Proteomes" id="UP001500253">
    <property type="component" value="Unassembled WGS sequence"/>
</dbReference>
<evidence type="ECO:0000313" key="2">
    <source>
        <dbReference type="Proteomes" id="UP001500253"/>
    </source>
</evidence>
<dbReference type="RefSeq" id="WP_346175121.1">
    <property type="nucleotide sequence ID" value="NZ_BAAASD010000011.1"/>
</dbReference>
<sequence>MDLPPVPARVTAMITSGELPQEFTAFFTPAGELNDATYWSDVASAVEAHLATGAVDAVDETVRGALALAGAYACLDSLEDGTDPDHMSEDSDRAMELLRQAEAHGIDEDETAELWEYAEHIQSLAAELSDELAKLEAYVAEHGATPRGRLDAKLGQAHERYSAGDRGPALALFREVAEISPWDSEFSGCLDRIDIGWCRLLHDAAQVEGPDAARTVWREARAHYRAAKFPVTMHAWPLVEMLLGQGVPDLIEVIIHEWLEAAKENGRWEVPVTEDEQRIFELALAEIEAAAPEG</sequence>
<evidence type="ECO:0000313" key="1">
    <source>
        <dbReference type="EMBL" id="GAA2343862.1"/>
    </source>
</evidence>
<proteinExistence type="predicted"/>
<gene>
    <name evidence="1" type="ORF">GCM10010246_31880</name>
</gene>
<name>A0ABN3G480_9ACTN</name>
<protein>
    <submittedName>
        <fullName evidence="1">Uncharacterized protein</fullName>
    </submittedName>
</protein>
<comment type="caution">
    <text evidence="1">The sequence shown here is derived from an EMBL/GenBank/DDBJ whole genome shotgun (WGS) entry which is preliminary data.</text>
</comment>